<evidence type="ECO:0000313" key="9">
    <source>
        <dbReference type="WBParaSite" id="NBR_0000208001-mRNA-1"/>
    </source>
</evidence>
<accession>A0A0N4XHS8</accession>
<sequence length="143" mass="16227">MTPSTSDCSSFPSAYLVYHRSDGDGVKPLKADCAASKQKIPGFVCGRWQITMNANDATTLKKATGECHRFFGYGKKIPRDVKRHCGMCRQHGIVIETRGHLCQFRNCECGKCKLIRKRRSIMSTQIRLRREQDKRFQVSTGIP</sequence>
<evidence type="ECO:0000259" key="6">
    <source>
        <dbReference type="PROSITE" id="PS50809"/>
    </source>
</evidence>
<evidence type="ECO:0000313" key="7">
    <source>
        <dbReference type="EMBL" id="VDL65670.1"/>
    </source>
</evidence>
<dbReference type="GO" id="GO:0005634">
    <property type="term" value="C:nucleus"/>
    <property type="evidence" value="ECO:0007669"/>
    <property type="project" value="UniProtKB-SubCell"/>
</dbReference>
<dbReference type="PANTHER" id="PTHR12322:SF49">
    <property type="entry name" value="DM DOMAIN-CONTAINING PROTEIN"/>
    <property type="match status" value="1"/>
</dbReference>
<dbReference type="GO" id="GO:0000981">
    <property type="term" value="F:DNA-binding transcription factor activity, RNA polymerase II-specific"/>
    <property type="evidence" value="ECO:0007669"/>
    <property type="project" value="TreeGrafter"/>
</dbReference>
<dbReference type="SMART" id="SM00301">
    <property type="entry name" value="DM"/>
    <property type="match status" value="1"/>
</dbReference>
<evidence type="ECO:0000256" key="2">
    <source>
        <dbReference type="ARBA" id="ARBA00022833"/>
    </source>
</evidence>
<dbReference type="EMBL" id="UYSL01002119">
    <property type="protein sequence ID" value="VDL65670.1"/>
    <property type="molecule type" value="Genomic_DNA"/>
</dbReference>
<protein>
    <submittedName>
        <fullName evidence="9">DM domain-containing protein</fullName>
    </submittedName>
</protein>
<name>A0A0N4XHS8_NIPBR</name>
<dbReference type="InterPro" id="IPR026607">
    <property type="entry name" value="DMRT"/>
</dbReference>
<keyword evidence="3 5" id="KW-0238">DNA-binding</keyword>
<feature type="domain" description="DM" evidence="6">
    <location>
        <begin position="85"/>
        <end position="130"/>
    </location>
</feature>
<dbReference type="Proteomes" id="UP000271162">
    <property type="component" value="Unassembled WGS sequence"/>
</dbReference>
<dbReference type="STRING" id="27835.A0A0N4XHS8"/>
<proteinExistence type="predicted"/>
<dbReference type="InterPro" id="IPR001275">
    <property type="entry name" value="DM_DNA-bd"/>
</dbReference>
<evidence type="ECO:0000313" key="8">
    <source>
        <dbReference type="Proteomes" id="UP000271162"/>
    </source>
</evidence>
<dbReference type="InterPro" id="IPR036407">
    <property type="entry name" value="DM_DNA-bd_sf"/>
</dbReference>
<gene>
    <name evidence="7" type="ORF">NBR_LOCUS2081</name>
</gene>
<reference evidence="9" key="1">
    <citation type="submission" date="2017-02" db="UniProtKB">
        <authorList>
            <consortium name="WormBaseParasite"/>
        </authorList>
    </citation>
    <scope>IDENTIFICATION</scope>
</reference>
<dbReference type="Gene3D" id="4.10.1040.10">
    <property type="entry name" value="DM DNA-binding domain"/>
    <property type="match status" value="1"/>
</dbReference>
<feature type="DNA-binding region" description="DM" evidence="5">
    <location>
        <begin position="85"/>
        <end position="130"/>
    </location>
</feature>
<keyword evidence="8" id="KW-1185">Reference proteome</keyword>
<dbReference type="AlphaFoldDB" id="A0A0N4XHS8"/>
<organism evidence="9">
    <name type="scientific">Nippostrongylus brasiliensis</name>
    <name type="common">Rat hookworm</name>
    <dbReference type="NCBI Taxonomy" id="27835"/>
    <lineage>
        <taxon>Eukaryota</taxon>
        <taxon>Metazoa</taxon>
        <taxon>Ecdysozoa</taxon>
        <taxon>Nematoda</taxon>
        <taxon>Chromadorea</taxon>
        <taxon>Rhabditida</taxon>
        <taxon>Rhabditina</taxon>
        <taxon>Rhabditomorpha</taxon>
        <taxon>Strongyloidea</taxon>
        <taxon>Heligmosomidae</taxon>
        <taxon>Nippostrongylus</taxon>
    </lineage>
</organism>
<dbReference type="GO" id="GO:0007548">
    <property type="term" value="P:sex differentiation"/>
    <property type="evidence" value="ECO:0007669"/>
    <property type="project" value="TreeGrafter"/>
</dbReference>
<keyword evidence="4 5" id="KW-0539">Nucleus</keyword>
<keyword evidence="1 5" id="KW-0479">Metal-binding</keyword>
<dbReference type="PROSITE" id="PS50809">
    <property type="entry name" value="DM_2"/>
    <property type="match status" value="1"/>
</dbReference>
<dbReference type="SUPFAM" id="SSF82927">
    <property type="entry name" value="Cysteine-rich DNA binding domain, (DM domain)"/>
    <property type="match status" value="1"/>
</dbReference>
<comment type="subcellular location">
    <subcellularLocation>
        <location evidence="5">Nucleus</location>
    </subcellularLocation>
</comment>
<keyword evidence="2 5" id="KW-0862">Zinc</keyword>
<dbReference type="Pfam" id="PF00751">
    <property type="entry name" value="DM"/>
    <property type="match status" value="1"/>
</dbReference>
<reference evidence="7 8" key="2">
    <citation type="submission" date="2018-11" db="EMBL/GenBank/DDBJ databases">
        <authorList>
            <consortium name="Pathogen Informatics"/>
        </authorList>
    </citation>
    <scope>NUCLEOTIDE SEQUENCE [LARGE SCALE GENOMIC DNA]</scope>
</reference>
<evidence type="ECO:0000256" key="3">
    <source>
        <dbReference type="ARBA" id="ARBA00023125"/>
    </source>
</evidence>
<evidence type="ECO:0000256" key="4">
    <source>
        <dbReference type="ARBA" id="ARBA00023242"/>
    </source>
</evidence>
<dbReference type="GO" id="GO:0000978">
    <property type="term" value="F:RNA polymerase II cis-regulatory region sequence-specific DNA binding"/>
    <property type="evidence" value="ECO:0007669"/>
    <property type="project" value="TreeGrafter"/>
</dbReference>
<evidence type="ECO:0000256" key="1">
    <source>
        <dbReference type="ARBA" id="ARBA00022723"/>
    </source>
</evidence>
<dbReference type="GO" id="GO:0046872">
    <property type="term" value="F:metal ion binding"/>
    <property type="evidence" value="ECO:0007669"/>
    <property type="project" value="UniProtKB-KW"/>
</dbReference>
<dbReference type="WBParaSite" id="NBR_0000208001-mRNA-1">
    <property type="protein sequence ID" value="NBR_0000208001-mRNA-1"/>
    <property type="gene ID" value="NBR_0000208001"/>
</dbReference>
<evidence type="ECO:0000256" key="5">
    <source>
        <dbReference type="PROSITE-ProRule" id="PRU00070"/>
    </source>
</evidence>
<dbReference type="PANTHER" id="PTHR12322">
    <property type="entry name" value="DOUBLESEX AND MAB-3 RELATED TRANSCRIPTION FACTOR DMRT"/>
    <property type="match status" value="1"/>
</dbReference>